<evidence type="ECO:0000256" key="2">
    <source>
        <dbReference type="ARBA" id="ARBA00005245"/>
    </source>
</evidence>
<dbReference type="EMBL" id="CP046234">
    <property type="protein sequence ID" value="WFD46144.1"/>
    <property type="molecule type" value="Genomic_DNA"/>
</dbReference>
<accession>A0ABY8EMC7</accession>
<feature type="transmembrane region" description="Helical" evidence="9">
    <location>
        <begin position="45"/>
        <end position="68"/>
    </location>
</feature>
<keyword evidence="11" id="KW-1185">Reference proteome</keyword>
<keyword evidence="4 9" id="KW-0812">Transmembrane</keyword>
<comment type="similarity">
    <text evidence="2">Belongs to the SPCS1 family.</text>
</comment>
<keyword evidence="6 9" id="KW-1133">Transmembrane helix</keyword>
<evidence type="ECO:0000256" key="3">
    <source>
        <dbReference type="ARBA" id="ARBA00017059"/>
    </source>
</evidence>
<evidence type="ECO:0000256" key="1">
    <source>
        <dbReference type="ARBA" id="ARBA00004477"/>
    </source>
</evidence>
<dbReference type="PANTHER" id="PTHR13202">
    <property type="entry name" value="MICROSOMAL SIGNAL PEPTIDASE 12 KDA SUBUNIT"/>
    <property type="match status" value="1"/>
</dbReference>
<evidence type="ECO:0000256" key="4">
    <source>
        <dbReference type="ARBA" id="ARBA00022692"/>
    </source>
</evidence>
<keyword evidence="5" id="KW-0256">Endoplasmic reticulum</keyword>
<dbReference type="InterPro" id="IPR009542">
    <property type="entry name" value="Spc1/SPCS1"/>
</dbReference>
<evidence type="ECO:0000256" key="6">
    <source>
        <dbReference type="ARBA" id="ARBA00022989"/>
    </source>
</evidence>
<sequence>MEALSQSGKIDYCGQQLAERLYQYVLITGAVIAFVAGYLREDLALTLYIFLAFAVVCLGLCVPPWPMYNRYHVAWRPSS</sequence>
<keyword evidence="7 9" id="KW-0472">Membrane</keyword>
<organism evidence="10 11">
    <name type="scientific">Malassezia furfur</name>
    <name type="common">Pityriasis versicolor infection agent</name>
    <name type="synonym">Pityrosporum furfur</name>
    <dbReference type="NCBI Taxonomy" id="55194"/>
    <lineage>
        <taxon>Eukaryota</taxon>
        <taxon>Fungi</taxon>
        <taxon>Dikarya</taxon>
        <taxon>Basidiomycota</taxon>
        <taxon>Ustilaginomycotina</taxon>
        <taxon>Malasseziomycetes</taxon>
        <taxon>Malasseziales</taxon>
        <taxon>Malasseziaceae</taxon>
        <taxon>Malassezia</taxon>
    </lineage>
</organism>
<evidence type="ECO:0000256" key="7">
    <source>
        <dbReference type="ARBA" id="ARBA00023136"/>
    </source>
</evidence>
<evidence type="ECO:0000256" key="8">
    <source>
        <dbReference type="ARBA" id="ARBA00045204"/>
    </source>
</evidence>
<dbReference type="Proteomes" id="UP000818624">
    <property type="component" value="Chromosome 1"/>
</dbReference>
<proteinExistence type="inferred from homology"/>
<evidence type="ECO:0000256" key="5">
    <source>
        <dbReference type="ARBA" id="ARBA00022824"/>
    </source>
</evidence>
<gene>
    <name evidence="10" type="ORF">GLX27_000773</name>
</gene>
<protein>
    <recommendedName>
        <fullName evidence="3">Signal peptidase complex subunit 1</fullName>
    </recommendedName>
</protein>
<comment type="subcellular location">
    <subcellularLocation>
        <location evidence="1">Endoplasmic reticulum membrane</location>
        <topology evidence="1">Multi-pass membrane protein</topology>
    </subcellularLocation>
</comment>
<evidence type="ECO:0000313" key="11">
    <source>
        <dbReference type="Proteomes" id="UP000818624"/>
    </source>
</evidence>
<dbReference type="PANTHER" id="PTHR13202:SF0">
    <property type="entry name" value="SIGNAL PEPTIDASE COMPLEX SUBUNIT 1"/>
    <property type="match status" value="1"/>
</dbReference>
<feature type="transmembrane region" description="Helical" evidence="9">
    <location>
        <begin position="21"/>
        <end position="39"/>
    </location>
</feature>
<comment type="function">
    <text evidence="8">Component of the signal peptidase complex (SPC) which catalyzes the cleavage of N-terminal signal sequences from nascent proteins as they are translocated into the lumen of the endoplasmic reticulum. Dispensable for SPC enzymatic activity.</text>
</comment>
<evidence type="ECO:0000313" key="10">
    <source>
        <dbReference type="EMBL" id="WFD46144.1"/>
    </source>
</evidence>
<evidence type="ECO:0000256" key="9">
    <source>
        <dbReference type="SAM" id="Phobius"/>
    </source>
</evidence>
<reference evidence="10 11" key="1">
    <citation type="journal article" date="2020" name="Elife">
        <title>Loss of centromere function drives karyotype evolution in closely related Malassezia species.</title>
        <authorList>
            <person name="Sankaranarayanan S.R."/>
            <person name="Ianiri G."/>
            <person name="Coelho M.A."/>
            <person name="Reza M.H."/>
            <person name="Thimmappa B.C."/>
            <person name="Ganguly P."/>
            <person name="Vadnala R.N."/>
            <person name="Sun S."/>
            <person name="Siddharthan R."/>
            <person name="Tellgren-Roth C."/>
            <person name="Dawson T.L."/>
            <person name="Heitman J."/>
            <person name="Sanyal K."/>
        </authorList>
    </citation>
    <scope>NUCLEOTIDE SEQUENCE [LARGE SCALE GENOMIC DNA]</scope>
    <source>
        <strain evidence="10">CBS14141</strain>
    </source>
</reference>
<name>A0ABY8EMC7_MALFU</name>
<dbReference type="Pfam" id="PF06645">
    <property type="entry name" value="SPC12"/>
    <property type="match status" value="1"/>
</dbReference>